<name>A0ABX4UV89_9ACTO</name>
<comment type="caution">
    <text evidence="1">The sequence shown here is derived from an EMBL/GenBank/DDBJ whole genome shotgun (WGS) entry which is preliminary data.</text>
</comment>
<evidence type="ECO:0000313" key="1">
    <source>
        <dbReference type="EMBL" id="PMB90814.1"/>
    </source>
</evidence>
<sequence length="77" mass="8351">MKITYDPEVDAAYLYLKDSIEAGEVMKTECCYPQGLESTVAINADFNAKGTLLGLEILGASECLPEAVLAEAHRLDQ</sequence>
<gene>
    <name evidence="1" type="ORF">CJ240_03635</name>
</gene>
<dbReference type="Proteomes" id="UP000243201">
    <property type="component" value="Unassembled WGS sequence"/>
</dbReference>
<organism evidence="1 2">
    <name type="scientific">Varibaculum cambriense</name>
    <dbReference type="NCBI Taxonomy" id="184870"/>
    <lineage>
        <taxon>Bacteria</taxon>
        <taxon>Bacillati</taxon>
        <taxon>Actinomycetota</taxon>
        <taxon>Actinomycetes</taxon>
        <taxon>Actinomycetales</taxon>
        <taxon>Actinomycetaceae</taxon>
        <taxon>Varibaculum</taxon>
    </lineage>
</organism>
<accession>A0ABX4UV89</accession>
<dbReference type="InterPro" id="IPR019270">
    <property type="entry name" value="DUF2283"/>
</dbReference>
<protein>
    <submittedName>
        <fullName evidence="1">DUF2283 domain-containing protein</fullName>
    </submittedName>
</protein>
<reference evidence="1 2" key="1">
    <citation type="submission" date="2017-09" db="EMBL/GenBank/DDBJ databases">
        <title>Bacterial strain isolated from the female urinary microbiota.</title>
        <authorList>
            <person name="Thomas-White K."/>
            <person name="Kumar N."/>
            <person name="Forster S."/>
            <person name="Putonti C."/>
            <person name="Lawley T."/>
            <person name="Wolfe A.J."/>
        </authorList>
    </citation>
    <scope>NUCLEOTIDE SEQUENCE [LARGE SCALE GENOMIC DNA]</scope>
    <source>
        <strain evidence="1 2">UMB0744</strain>
    </source>
</reference>
<keyword evidence="2" id="KW-1185">Reference proteome</keyword>
<evidence type="ECO:0000313" key="2">
    <source>
        <dbReference type="Proteomes" id="UP000243201"/>
    </source>
</evidence>
<dbReference type="EMBL" id="PNGC01000001">
    <property type="protein sequence ID" value="PMB90814.1"/>
    <property type="molecule type" value="Genomic_DNA"/>
</dbReference>
<dbReference type="Pfam" id="PF10049">
    <property type="entry name" value="DUF2283"/>
    <property type="match status" value="1"/>
</dbReference>
<dbReference type="RefSeq" id="WP_071128416.1">
    <property type="nucleotide sequence ID" value="NZ_PNGC01000001.1"/>
</dbReference>
<proteinExistence type="predicted"/>